<name>A0A6C1KD97_XANAU</name>
<organism evidence="3 4">
    <name type="scientific">Xanthobacter autotrophicus</name>
    <dbReference type="NCBI Taxonomy" id="280"/>
    <lineage>
        <taxon>Bacteria</taxon>
        <taxon>Pseudomonadati</taxon>
        <taxon>Pseudomonadota</taxon>
        <taxon>Alphaproteobacteria</taxon>
        <taxon>Hyphomicrobiales</taxon>
        <taxon>Xanthobacteraceae</taxon>
        <taxon>Xanthobacter</taxon>
    </lineage>
</organism>
<dbReference type="SUPFAM" id="SSF55961">
    <property type="entry name" value="Bet v1-like"/>
    <property type="match status" value="1"/>
</dbReference>
<dbReference type="OrthoDB" id="9803476at2"/>
<evidence type="ECO:0000313" key="3">
    <source>
        <dbReference type="EMBL" id="TLX42160.1"/>
    </source>
</evidence>
<evidence type="ECO:0000256" key="1">
    <source>
        <dbReference type="ARBA" id="ARBA00006817"/>
    </source>
</evidence>
<dbReference type="GeneID" id="95774764"/>
<sequence>MSDVVETRSIVTEAEFEYPVDIVWRAITDSEWLAVWFFPNDIQPLEGHRFTIWGRPIERWDGEFQCQVKTAVPERELSFSWKGGHEELKGFGHYIDTLVTWTLTPTASGGTHFRFVHDGFSTAATSDGVFDVMNKGSQSVLRTLTRRLPDLIQHGA</sequence>
<evidence type="ECO:0000313" key="4">
    <source>
        <dbReference type="Proteomes" id="UP000305131"/>
    </source>
</evidence>
<dbReference type="CDD" id="cd07814">
    <property type="entry name" value="SRPBCC_CalC_Aha1-like"/>
    <property type="match status" value="1"/>
</dbReference>
<dbReference type="AlphaFoldDB" id="A0A6C1KD97"/>
<dbReference type="RefSeq" id="WP_138400302.1">
    <property type="nucleotide sequence ID" value="NZ_JBAFVI010000003.1"/>
</dbReference>
<dbReference type="InterPro" id="IPR013538">
    <property type="entry name" value="ASHA1/2-like_C"/>
</dbReference>
<gene>
    <name evidence="3" type="ORF">FBQ73_15025</name>
</gene>
<protein>
    <submittedName>
        <fullName evidence="3">SRPBCC domain-containing protein</fullName>
    </submittedName>
</protein>
<dbReference type="Gene3D" id="3.30.530.20">
    <property type="match status" value="1"/>
</dbReference>
<feature type="domain" description="Activator of Hsp90 ATPase homologue 1/2-like C-terminal" evidence="2">
    <location>
        <begin position="18"/>
        <end position="146"/>
    </location>
</feature>
<dbReference type="Pfam" id="PF08327">
    <property type="entry name" value="AHSA1"/>
    <property type="match status" value="1"/>
</dbReference>
<comment type="similarity">
    <text evidence="1">Belongs to the AHA1 family.</text>
</comment>
<dbReference type="InterPro" id="IPR023393">
    <property type="entry name" value="START-like_dom_sf"/>
</dbReference>
<dbReference type="EMBL" id="VAUP01000031">
    <property type="protein sequence ID" value="TLX42160.1"/>
    <property type="molecule type" value="Genomic_DNA"/>
</dbReference>
<evidence type="ECO:0000259" key="2">
    <source>
        <dbReference type="Pfam" id="PF08327"/>
    </source>
</evidence>
<reference evidence="3 4" key="1">
    <citation type="submission" date="2019-05" db="EMBL/GenBank/DDBJ databases">
        <authorList>
            <person name="Zhou X."/>
        </authorList>
    </citation>
    <scope>NUCLEOTIDE SEQUENCE [LARGE SCALE GENOMIC DNA]</scope>
    <source>
        <strain evidence="3 4">DSM 432</strain>
    </source>
</reference>
<accession>A0A6C1KD97</accession>
<dbReference type="Proteomes" id="UP000305131">
    <property type="component" value="Unassembled WGS sequence"/>
</dbReference>
<proteinExistence type="inferred from homology"/>
<comment type="caution">
    <text evidence="3">The sequence shown here is derived from an EMBL/GenBank/DDBJ whole genome shotgun (WGS) entry which is preliminary data.</text>
</comment>